<evidence type="ECO:0000313" key="4">
    <source>
        <dbReference type="Proteomes" id="UP000344571"/>
    </source>
</evidence>
<dbReference type="AlphaFoldDB" id="A0AA91Z576"/>
<reference evidence="1 3" key="1">
    <citation type="submission" date="2017-09" db="EMBL/GenBank/DDBJ databases">
        <title>Bacterial and phytoplankton interrelationship in Kongsfjorden, an Arctic fjord.</title>
        <authorList>
            <person name="Sinha R."/>
            <person name="Krishnan K."/>
        </authorList>
    </citation>
    <scope>NUCLEOTIDE SEQUENCE [LARGE SCALE GENOMIC DNA]</scope>
    <source>
        <strain evidence="1 3">58</strain>
    </source>
</reference>
<proteinExistence type="predicted"/>
<dbReference type="EMBL" id="NWMT01000214">
    <property type="protein sequence ID" value="PCC98280.1"/>
    <property type="molecule type" value="Genomic_DNA"/>
</dbReference>
<dbReference type="Proteomes" id="UP000243750">
    <property type="component" value="Unassembled WGS sequence"/>
</dbReference>
<accession>A0AA91Z576</accession>
<dbReference type="RefSeq" id="WP_096347537.1">
    <property type="nucleotide sequence ID" value="NZ_CP033116.1"/>
</dbReference>
<dbReference type="Gene3D" id="2.60.120.10">
    <property type="entry name" value="Jelly Rolls"/>
    <property type="match status" value="1"/>
</dbReference>
<keyword evidence="4" id="KW-1185">Reference proteome</keyword>
<gene>
    <name evidence="1" type="ORF">CO192_15945</name>
    <name evidence="2" type="ORF">EAO82_10170</name>
</gene>
<evidence type="ECO:0000313" key="2">
    <source>
        <dbReference type="EMBL" id="QFY56705.1"/>
    </source>
</evidence>
<dbReference type="InterPro" id="IPR011051">
    <property type="entry name" value="RmlC_Cupin_sf"/>
</dbReference>
<evidence type="ECO:0000313" key="1">
    <source>
        <dbReference type="EMBL" id="PCC98280.1"/>
    </source>
</evidence>
<protein>
    <submittedName>
        <fullName evidence="1">Uncharacterized protein</fullName>
    </submittedName>
</protein>
<sequence length="179" mass="20041">MNSLEKSLEAISSIWGPLSSELVAGCKQQLETLLQTPISEQWLATLCLEQLAQKELYRDPANGFVLLAHSEPQELYRAPHDHGQGWVIYAIQQGEIEMGTYARIERADGKVELVKRDTTVLGAGMAQVYLPGDIHDTRCVSGPALLFRFTERDLKKEAKAGTLTRYVWGDGIWTLEPQQ</sequence>
<reference evidence="2 4" key="2">
    <citation type="submission" date="2018-10" db="EMBL/GenBank/DDBJ databases">
        <title>Complete genome sequence of Pseudomonas pelagia strain Kongs-67.</title>
        <authorList>
            <person name="Sinha R.K."/>
            <person name="Krishnan K."/>
        </authorList>
    </citation>
    <scope>NUCLEOTIDE SEQUENCE [LARGE SCALE GENOMIC DNA]</scope>
    <source>
        <strain evidence="2 4">Kongs-67</strain>
    </source>
</reference>
<name>A0AA91Z576_9GAMM</name>
<dbReference type="Proteomes" id="UP000344571">
    <property type="component" value="Chromosome"/>
</dbReference>
<organism evidence="1 3">
    <name type="scientific">Halopseudomonas pelagia</name>
    <dbReference type="NCBI Taxonomy" id="553151"/>
    <lineage>
        <taxon>Bacteria</taxon>
        <taxon>Pseudomonadati</taxon>
        <taxon>Pseudomonadota</taxon>
        <taxon>Gammaproteobacteria</taxon>
        <taxon>Pseudomonadales</taxon>
        <taxon>Pseudomonadaceae</taxon>
        <taxon>Halopseudomonas</taxon>
    </lineage>
</organism>
<dbReference type="SUPFAM" id="SSF51182">
    <property type="entry name" value="RmlC-like cupins"/>
    <property type="match status" value="1"/>
</dbReference>
<dbReference type="InterPro" id="IPR014710">
    <property type="entry name" value="RmlC-like_jellyroll"/>
</dbReference>
<dbReference type="EMBL" id="CP033116">
    <property type="protein sequence ID" value="QFY56705.1"/>
    <property type="molecule type" value="Genomic_DNA"/>
</dbReference>
<evidence type="ECO:0000313" key="3">
    <source>
        <dbReference type="Proteomes" id="UP000243750"/>
    </source>
</evidence>